<dbReference type="CDD" id="cd22979">
    <property type="entry name" value="DD_AK8"/>
    <property type="match status" value="1"/>
</dbReference>
<dbReference type="Gene3D" id="3.40.50.300">
    <property type="entry name" value="P-loop containing nucleotide triphosphate hydrolases"/>
    <property type="match status" value="2"/>
</dbReference>
<evidence type="ECO:0000256" key="1">
    <source>
        <dbReference type="ARBA" id="ARBA00007220"/>
    </source>
</evidence>
<keyword evidence="7" id="KW-1185">Reference proteome</keyword>
<evidence type="ECO:0000313" key="7">
    <source>
        <dbReference type="Proteomes" id="UP001230051"/>
    </source>
</evidence>
<dbReference type="InterPro" id="IPR027417">
    <property type="entry name" value="P-loop_NTPase"/>
</dbReference>
<dbReference type="InterPro" id="IPR036193">
    <property type="entry name" value="ADK_active_lid_dom_sf"/>
</dbReference>
<dbReference type="PRINTS" id="PR00094">
    <property type="entry name" value="ADENYLTKNASE"/>
</dbReference>
<dbReference type="GO" id="GO:0004017">
    <property type="term" value="F:AMP kinase activity"/>
    <property type="evidence" value="ECO:0007669"/>
    <property type="project" value="InterPro"/>
</dbReference>
<evidence type="ECO:0000313" key="6">
    <source>
        <dbReference type="EMBL" id="KAK1155883.1"/>
    </source>
</evidence>
<evidence type="ECO:0008006" key="8">
    <source>
        <dbReference type="Google" id="ProtNLM"/>
    </source>
</evidence>
<gene>
    <name evidence="6" type="ORF">AOXY_G26733</name>
</gene>
<dbReference type="SUPFAM" id="SSF47391">
    <property type="entry name" value="Dimerization-anchoring domain of cAMP-dependent PK regulatory subunit"/>
    <property type="match status" value="1"/>
</dbReference>
<organism evidence="6 7">
    <name type="scientific">Acipenser oxyrinchus oxyrinchus</name>
    <dbReference type="NCBI Taxonomy" id="40147"/>
    <lineage>
        <taxon>Eukaryota</taxon>
        <taxon>Metazoa</taxon>
        <taxon>Chordata</taxon>
        <taxon>Craniata</taxon>
        <taxon>Vertebrata</taxon>
        <taxon>Euteleostomi</taxon>
        <taxon>Actinopterygii</taxon>
        <taxon>Chondrostei</taxon>
        <taxon>Acipenseriformes</taxon>
        <taxon>Acipenseridae</taxon>
        <taxon>Acipenser</taxon>
    </lineage>
</organism>
<dbReference type="Pfam" id="PF00406">
    <property type="entry name" value="ADK"/>
    <property type="match status" value="2"/>
</dbReference>
<dbReference type="InterPro" id="IPR000850">
    <property type="entry name" value="Adenylat/UMP-CMP_kin"/>
</dbReference>
<dbReference type="EMBL" id="JAGXEW010000029">
    <property type="protein sequence ID" value="KAK1155883.1"/>
    <property type="molecule type" value="Genomic_DNA"/>
</dbReference>
<accession>A0AAD8FU33</accession>
<protein>
    <recommendedName>
        <fullName evidence="8">Nucleoside-diphosphate kinase</fullName>
    </recommendedName>
</protein>
<sequence>MDATAKPLRIPPEMRIYAEQHGIFDLIQAMMKRLLVEKPEDPIQYLIDLLKNNNIEVPRIFVLGPPASGKRTVVKQLCKDLGATRISTESLLREESDLVKEALEYKANQQEIPSMLWINLVQQRLSKKDCIKRGWVFEGFPKTREQAFRLQAAGIAPEHVVLLDAPDTVLIERNLGKRIDPVTGDVYHTSFDWPSSEHVEKRLVEADGIWESETVAGLLEYQRNLKGLESTYSTVSRVINADQPSVDVFSQVLTFVLSRHRSVAPHTPRIVLHGPPGSGKSLQAALIAQKYNIVNICCGQVLKAVAADETSQGELIKPCLETGQQVPDSTVLKILTERLSRLDCTTRGWVLHGCPRNLEQAEKLNSAGFTPNRHGNSSFHFSSGFFLDMPDEVAVERVTFRMTDPVTGQRYHSLYKAAPSQQIQARLQVNPRDSAESLQRRLDLYRTNLPELQELYSDAVYVNADQDPHGIFELLESHIVNRLPKPLSHRWTPSPSD</sequence>
<name>A0AAD8FU33_ACIOX</name>
<dbReference type="SUPFAM" id="SSF57774">
    <property type="entry name" value="Microbial and mitochondrial ADK, insert 'zinc finger' domain"/>
    <property type="match status" value="1"/>
</dbReference>
<evidence type="ECO:0000256" key="4">
    <source>
        <dbReference type="ARBA" id="ARBA00022777"/>
    </source>
</evidence>
<dbReference type="GO" id="GO:0005524">
    <property type="term" value="F:ATP binding"/>
    <property type="evidence" value="ECO:0007669"/>
    <property type="project" value="InterPro"/>
</dbReference>
<evidence type="ECO:0000256" key="2">
    <source>
        <dbReference type="ARBA" id="ARBA00022679"/>
    </source>
</evidence>
<keyword evidence="2 5" id="KW-0808">Transferase</keyword>
<dbReference type="CDD" id="cd01428">
    <property type="entry name" value="ADK"/>
    <property type="match status" value="2"/>
</dbReference>
<proteinExistence type="inferred from homology"/>
<dbReference type="SUPFAM" id="SSF52540">
    <property type="entry name" value="P-loop containing nucleoside triphosphate hydrolases"/>
    <property type="match status" value="2"/>
</dbReference>
<evidence type="ECO:0000256" key="5">
    <source>
        <dbReference type="RuleBase" id="RU003330"/>
    </source>
</evidence>
<comment type="caution">
    <text evidence="6">The sequence shown here is derived from an EMBL/GenBank/DDBJ whole genome shotgun (WGS) entry which is preliminary data.</text>
</comment>
<dbReference type="HAMAP" id="MF_00235">
    <property type="entry name" value="Adenylate_kinase_Adk"/>
    <property type="match status" value="1"/>
</dbReference>
<keyword evidence="3" id="KW-0547">Nucleotide-binding</keyword>
<comment type="similarity">
    <text evidence="1 5">Belongs to the adenylate kinase family.</text>
</comment>
<reference evidence="6" key="1">
    <citation type="submission" date="2022-02" db="EMBL/GenBank/DDBJ databases">
        <title>Atlantic sturgeon de novo genome assembly.</title>
        <authorList>
            <person name="Stock M."/>
            <person name="Klopp C."/>
            <person name="Guiguen Y."/>
            <person name="Cabau C."/>
            <person name="Parinello H."/>
            <person name="Santidrian Yebra-Pimentel E."/>
            <person name="Kuhl H."/>
            <person name="Dirks R.P."/>
            <person name="Guessner J."/>
            <person name="Wuertz S."/>
            <person name="Du K."/>
            <person name="Schartl M."/>
        </authorList>
    </citation>
    <scope>NUCLEOTIDE SEQUENCE</scope>
    <source>
        <strain evidence="6">STURGEONOMICS-FGT-2020</strain>
        <tissue evidence="6">Whole blood</tissue>
    </source>
</reference>
<dbReference type="Proteomes" id="UP001230051">
    <property type="component" value="Unassembled WGS sequence"/>
</dbReference>
<keyword evidence="4 5" id="KW-0418">Kinase</keyword>
<dbReference type="AlphaFoldDB" id="A0AAD8FU33"/>
<dbReference type="PANTHER" id="PTHR23359">
    <property type="entry name" value="NUCLEOTIDE KINASE"/>
    <property type="match status" value="1"/>
</dbReference>
<evidence type="ECO:0000256" key="3">
    <source>
        <dbReference type="ARBA" id="ARBA00022741"/>
    </source>
</evidence>